<dbReference type="InterPro" id="IPR052430">
    <property type="entry name" value="IVT-Associated"/>
</dbReference>
<keyword evidence="5" id="KW-0175">Coiled coil</keyword>
<keyword evidence="2 6" id="KW-0812">Transmembrane</keyword>
<proteinExistence type="predicted"/>
<keyword evidence="4 6" id="KW-0472">Membrane</keyword>
<dbReference type="Pfam" id="PF13515">
    <property type="entry name" value="FUSC_2"/>
    <property type="match status" value="1"/>
</dbReference>
<evidence type="ECO:0000256" key="4">
    <source>
        <dbReference type="ARBA" id="ARBA00023136"/>
    </source>
</evidence>
<dbReference type="PANTHER" id="PTHR47804">
    <property type="entry name" value="60S RIBOSOMAL PROTEIN L19"/>
    <property type="match status" value="1"/>
</dbReference>
<evidence type="ECO:0000256" key="3">
    <source>
        <dbReference type="ARBA" id="ARBA00022989"/>
    </source>
</evidence>
<dbReference type="EMBL" id="MVBO01000078">
    <property type="protein sequence ID" value="OZJ03581.1"/>
    <property type="molecule type" value="Genomic_DNA"/>
</dbReference>
<dbReference type="AlphaFoldDB" id="A0A261XZ18"/>
<keyword evidence="10" id="KW-1185">Reference proteome</keyword>
<dbReference type="PANTHER" id="PTHR47804:SF1">
    <property type="entry name" value="DUF2421 DOMAIN-CONTAINING PROTEIN"/>
    <property type="match status" value="1"/>
</dbReference>
<gene>
    <name evidence="9" type="ORF">BZG36_03049</name>
</gene>
<feature type="domain" description="Integral membrane bound transporter" evidence="8">
    <location>
        <begin position="1"/>
        <end position="111"/>
    </location>
</feature>
<organism evidence="9 10">
    <name type="scientific">Bifiguratus adelaidae</name>
    <dbReference type="NCBI Taxonomy" id="1938954"/>
    <lineage>
        <taxon>Eukaryota</taxon>
        <taxon>Fungi</taxon>
        <taxon>Fungi incertae sedis</taxon>
        <taxon>Mucoromycota</taxon>
        <taxon>Mucoromycotina</taxon>
        <taxon>Endogonomycetes</taxon>
        <taxon>Endogonales</taxon>
        <taxon>Endogonales incertae sedis</taxon>
        <taxon>Bifiguratus</taxon>
    </lineage>
</organism>
<evidence type="ECO:0000313" key="10">
    <source>
        <dbReference type="Proteomes" id="UP000242875"/>
    </source>
</evidence>
<evidence type="ECO:0000259" key="8">
    <source>
        <dbReference type="Pfam" id="PF13515"/>
    </source>
</evidence>
<dbReference type="OrthoDB" id="68611at2759"/>
<feature type="domain" description="DUF2421" evidence="7">
    <location>
        <begin position="120"/>
        <end position="289"/>
    </location>
</feature>
<feature type="coiled-coil region" evidence="5">
    <location>
        <begin position="167"/>
        <end position="201"/>
    </location>
</feature>
<comment type="caution">
    <text evidence="9">The sequence shown here is derived from an EMBL/GenBank/DDBJ whole genome shotgun (WGS) entry which is preliminary data.</text>
</comment>
<evidence type="ECO:0000256" key="1">
    <source>
        <dbReference type="ARBA" id="ARBA00004141"/>
    </source>
</evidence>
<protein>
    <submittedName>
        <fullName evidence="9">Uncharacterized protein</fullName>
    </submittedName>
</protein>
<accession>A0A261XZ18</accession>
<evidence type="ECO:0000256" key="2">
    <source>
        <dbReference type="ARBA" id="ARBA00022692"/>
    </source>
</evidence>
<name>A0A261XZ18_9FUNG</name>
<reference evidence="9 10" key="1">
    <citation type="journal article" date="2017" name="Mycologia">
        <title>Bifiguratus adelaidae, gen. et sp. nov., a new member of Mucoromycotina in endophytic and soil-dwelling habitats.</title>
        <authorList>
            <person name="Torres-Cruz T.J."/>
            <person name="Billingsley Tobias T.L."/>
            <person name="Almatruk M."/>
            <person name="Hesse C."/>
            <person name="Kuske C.R."/>
            <person name="Desiro A."/>
            <person name="Benucci G.M."/>
            <person name="Bonito G."/>
            <person name="Stajich J.E."/>
            <person name="Dunlap C."/>
            <person name="Arnold A.E."/>
            <person name="Porras-Alfaro A."/>
        </authorList>
    </citation>
    <scope>NUCLEOTIDE SEQUENCE [LARGE SCALE GENOMIC DNA]</scope>
    <source>
        <strain evidence="9 10">AZ0501</strain>
    </source>
</reference>
<dbReference type="Proteomes" id="UP000242875">
    <property type="component" value="Unassembled WGS sequence"/>
</dbReference>
<evidence type="ECO:0000256" key="6">
    <source>
        <dbReference type="SAM" id="Phobius"/>
    </source>
</evidence>
<evidence type="ECO:0000256" key="5">
    <source>
        <dbReference type="SAM" id="Coils"/>
    </source>
</evidence>
<sequence>MTPTIGGTQSSAVYRIISTIIGCYTAVAFWLLFPGNSIALPILTFLFSIPNFWYVFCASYNPKMGRMTLLAYNLTMLRSYNYRDVEDYSITDLAVHRLIAISIGVLTGVAVTYWIWPYRAREELREGLSNLLLNLAWLYNQHVAIQSHKVGQQSVGRGTSESDNMVAVTVEQEAELAREALRQLEREIQVDLLRLRALLEETPHEPRFKGPFPTETYNALLTSCQNILDRFTSMRIALSRSPAMNVEVHRDFILPVNAERREMMQNVLLFFYTLASALKLKTPLPPGLPPAQQSWKRLMHKIRDLPVVRERRLLQDDGKYISYYAFIAMMEEIVRELTKMGSKMSDLFGFLVNLETWNSYFN</sequence>
<feature type="transmembrane region" description="Helical" evidence="6">
    <location>
        <begin position="12"/>
        <end position="32"/>
    </location>
</feature>
<dbReference type="GO" id="GO:0016020">
    <property type="term" value="C:membrane"/>
    <property type="evidence" value="ECO:0007669"/>
    <property type="project" value="UniProtKB-SubCell"/>
</dbReference>
<dbReference type="InterPro" id="IPR049453">
    <property type="entry name" value="Memb_transporter_dom"/>
</dbReference>
<feature type="transmembrane region" description="Helical" evidence="6">
    <location>
        <begin position="98"/>
        <end position="116"/>
    </location>
</feature>
<dbReference type="Pfam" id="PF10334">
    <property type="entry name" value="BRE4"/>
    <property type="match status" value="1"/>
</dbReference>
<feature type="transmembrane region" description="Helical" evidence="6">
    <location>
        <begin position="38"/>
        <end position="57"/>
    </location>
</feature>
<evidence type="ECO:0000259" key="7">
    <source>
        <dbReference type="Pfam" id="PF10334"/>
    </source>
</evidence>
<dbReference type="InterPro" id="IPR018820">
    <property type="entry name" value="BRE4-related_DUF2421"/>
</dbReference>
<keyword evidence="3 6" id="KW-1133">Transmembrane helix</keyword>
<comment type="subcellular location">
    <subcellularLocation>
        <location evidence="1">Membrane</location>
        <topology evidence="1">Multi-pass membrane protein</topology>
    </subcellularLocation>
</comment>
<evidence type="ECO:0000313" key="9">
    <source>
        <dbReference type="EMBL" id="OZJ03581.1"/>
    </source>
</evidence>